<evidence type="ECO:0000256" key="2">
    <source>
        <dbReference type="ARBA" id="ARBA00022759"/>
    </source>
</evidence>
<dbReference type="NCBIfam" id="TIGR00632">
    <property type="entry name" value="vsr"/>
    <property type="match status" value="1"/>
</dbReference>
<dbReference type="GO" id="GO:0004519">
    <property type="term" value="F:endonuclease activity"/>
    <property type="evidence" value="ECO:0007669"/>
    <property type="project" value="UniProtKB-KW"/>
</dbReference>
<gene>
    <name evidence="7" type="ORF">FVR03_23645</name>
</gene>
<dbReference type="GO" id="GO:0006298">
    <property type="term" value="P:mismatch repair"/>
    <property type="evidence" value="ECO:0007669"/>
    <property type="project" value="InterPro"/>
</dbReference>
<keyword evidence="3" id="KW-0227">DNA damage</keyword>
<evidence type="ECO:0000256" key="1">
    <source>
        <dbReference type="ARBA" id="ARBA00022722"/>
    </source>
</evidence>
<evidence type="ECO:0000256" key="5">
    <source>
        <dbReference type="ARBA" id="ARBA00023204"/>
    </source>
</evidence>
<dbReference type="Proteomes" id="UP000321926">
    <property type="component" value="Unassembled WGS sequence"/>
</dbReference>
<dbReference type="Gene3D" id="3.40.960.10">
    <property type="entry name" value="VSR Endonuclease"/>
    <property type="match status" value="1"/>
</dbReference>
<dbReference type="RefSeq" id="WP_147924246.1">
    <property type="nucleotide sequence ID" value="NZ_VRTY01000179.1"/>
</dbReference>
<comment type="caution">
    <text evidence="7">The sequence shown here is derived from an EMBL/GenBank/DDBJ whole genome shotgun (WGS) entry which is preliminary data.</text>
</comment>
<reference evidence="7 8" key="1">
    <citation type="submission" date="2019-08" db="EMBL/GenBank/DDBJ databases">
        <authorList>
            <person name="Shi S."/>
        </authorList>
    </citation>
    <scope>NUCLEOTIDE SEQUENCE [LARGE SCALE GENOMIC DNA]</scope>
    <source>
        <strain evidence="7 8">GY10130</strain>
    </source>
</reference>
<dbReference type="AlphaFoldDB" id="A0A5C8IH79"/>
<keyword evidence="1" id="KW-0540">Nuclease</keyword>
<accession>A0A5C8IH79</accession>
<evidence type="ECO:0000313" key="7">
    <source>
        <dbReference type="EMBL" id="TXK21059.1"/>
    </source>
</evidence>
<name>A0A5C8IH79_9BACT</name>
<dbReference type="EMBL" id="VRTY01000179">
    <property type="protein sequence ID" value="TXK21059.1"/>
    <property type="molecule type" value="Genomic_DNA"/>
</dbReference>
<dbReference type="SUPFAM" id="SSF52980">
    <property type="entry name" value="Restriction endonuclease-like"/>
    <property type="match status" value="1"/>
</dbReference>
<organism evidence="7 8">
    <name type="scientific">Pontibacter qinzhouensis</name>
    <dbReference type="NCBI Taxonomy" id="2603253"/>
    <lineage>
        <taxon>Bacteria</taxon>
        <taxon>Pseudomonadati</taxon>
        <taxon>Bacteroidota</taxon>
        <taxon>Cytophagia</taxon>
        <taxon>Cytophagales</taxon>
        <taxon>Hymenobacteraceae</taxon>
        <taxon>Pontibacter</taxon>
    </lineage>
</organism>
<keyword evidence="8" id="KW-1185">Reference proteome</keyword>
<evidence type="ECO:0000313" key="8">
    <source>
        <dbReference type="Proteomes" id="UP000321926"/>
    </source>
</evidence>
<proteinExistence type="inferred from homology"/>
<evidence type="ECO:0000256" key="3">
    <source>
        <dbReference type="ARBA" id="ARBA00022763"/>
    </source>
</evidence>
<dbReference type="Pfam" id="PF03852">
    <property type="entry name" value="Vsr"/>
    <property type="match status" value="1"/>
</dbReference>
<dbReference type="CDD" id="cd00221">
    <property type="entry name" value="Vsr"/>
    <property type="match status" value="1"/>
</dbReference>
<sequence>MASKKKYSSSKKTATAPLTLQEKVSRYMRGNKARDTKPELLLRKQLWQAGLRGYRVHWPKAPGKPDICYPGRKLAIFVHGCFWHRCPYCQPSLPKSNVAFWQNKFERNIARDATYRTMYREAGWTCICIWECQLYADTSGCLTLIRELHQGVPASWEVAA</sequence>
<keyword evidence="4" id="KW-0378">Hydrolase</keyword>
<dbReference type="OrthoDB" id="9801520at2"/>
<evidence type="ECO:0000256" key="4">
    <source>
        <dbReference type="ARBA" id="ARBA00022801"/>
    </source>
</evidence>
<protein>
    <submittedName>
        <fullName evidence="7">Very short patch repair endonuclease</fullName>
    </submittedName>
</protein>
<dbReference type="InterPro" id="IPR011335">
    <property type="entry name" value="Restrct_endonuc-II-like"/>
</dbReference>
<evidence type="ECO:0000256" key="6">
    <source>
        <dbReference type="ARBA" id="ARBA00029466"/>
    </source>
</evidence>
<dbReference type="InterPro" id="IPR004603">
    <property type="entry name" value="DNA_mismatch_endonuc_vsr"/>
</dbReference>
<keyword evidence="5" id="KW-0234">DNA repair</keyword>
<dbReference type="GO" id="GO:0016787">
    <property type="term" value="F:hydrolase activity"/>
    <property type="evidence" value="ECO:0007669"/>
    <property type="project" value="UniProtKB-KW"/>
</dbReference>
<keyword evidence="2 7" id="KW-0255">Endonuclease</keyword>
<comment type="similarity">
    <text evidence="6">Belongs to the Vsr family.</text>
</comment>